<protein>
    <submittedName>
        <fullName evidence="1">Uncharacterized protein</fullName>
    </submittedName>
</protein>
<reference evidence="2" key="1">
    <citation type="submission" date="2014-09" db="EMBL/GenBank/DDBJ databases">
        <authorList>
            <person name="Sharma Rahul"/>
            <person name="Thines Marco"/>
        </authorList>
    </citation>
    <scope>NUCLEOTIDE SEQUENCE [LARGE SCALE GENOMIC DNA]</scope>
</reference>
<proteinExistence type="predicted"/>
<dbReference type="GeneID" id="36405789"/>
<dbReference type="RefSeq" id="XP_024576910.1">
    <property type="nucleotide sequence ID" value="XM_024726210.1"/>
</dbReference>
<organism evidence="1 2">
    <name type="scientific">Plasmopara halstedii</name>
    <name type="common">Downy mildew of sunflower</name>
    <dbReference type="NCBI Taxonomy" id="4781"/>
    <lineage>
        <taxon>Eukaryota</taxon>
        <taxon>Sar</taxon>
        <taxon>Stramenopiles</taxon>
        <taxon>Oomycota</taxon>
        <taxon>Peronosporomycetes</taxon>
        <taxon>Peronosporales</taxon>
        <taxon>Peronosporaceae</taxon>
        <taxon>Plasmopara</taxon>
    </lineage>
</organism>
<evidence type="ECO:0000313" key="1">
    <source>
        <dbReference type="EMBL" id="CEG40541.1"/>
    </source>
</evidence>
<dbReference type="Proteomes" id="UP000054928">
    <property type="component" value="Unassembled WGS sequence"/>
</dbReference>
<dbReference type="AlphaFoldDB" id="A0A0P1AH31"/>
<dbReference type="EMBL" id="CCYD01000523">
    <property type="protein sequence ID" value="CEG40541.1"/>
    <property type="molecule type" value="Genomic_DNA"/>
</dbReference>
<keyword evidence="2" id="KW-1185">Reference proteome</keyword>
<accession>A0A0P1AH31</accession>
<sequence>MSEKGNLKVIDLSQRIQKMQTSLPKPEPLSDFSSTTPGRKFSNVGPLEVDIYFVLFSDEMIPDVEKIGSALIFVVTRIGDRALSVTMHNHWTLDLDLHH</sequence>
<evidence type="ECO:0000313" key="2">
    <source>
        <dbReference type="Proteomes" id="UP000054928"/>
    </source>
</evidence>
<name>A0A0P1AH31_PLAHL</name>